<dbReference type="PANTHER" id="PTHR43355">
    <property type="entry name" value="FLAVIN REDUCTASE (NADPH)"/>
    <property type="match status" value="1"/>
</dbReference>
<sequence length="118" mass="13033">MKKKIALFGASGQTGQHFLELALERGSEVKALARNPKSISQVNPNFEVYMGDVLNIDDVRQVIEDADIVVSLFGHVKGSPEWLQTDGTKNIVQAMKEKNIKRIISPVFVAGTPKLEIE</sequence>
<name>A0A5C6ZC31_9FLAO</name>
<feature type="domain" description="NAD(P)-binding" evidence="1">
    <location>
        <begin position="9"/>
        <end position="104"/>
    </location>
</feature>
<evidence type="ECO:0000259" key="1">
    <source>
        <dbReference type="Pfam" id="PF13460"/>
    </source>
</evidence>
<dbReference type="AlphaFoldDB" id="A0A5C6ZC31"/>
<evidence type="ECO:0000313" key="3">
    <source>
        <dbReference type="Proteomes" id="UP000321578"/>
    </source>
</evidence>
<dbReference type="SUPFAM" id="SSF51735">
    <property type="entry name" value="NAD(P)-binding Rossmann-fold domains"/>
    <property type="match status" value="1"/>
</dbReference>
<comment type="caution">
    <text evidence="2">The sequence shown here is derived from an EMBL/GenBank/DDBJ whole genome shotgun (WGS) entry which is preliminary data.</text>
</comment>
<dbReference type="RefSeq" id="WP_147088514.1">
    <property type="nucleotide sequence ID" value="NZ_VORM01000059.1"/>
</dbReference>
<accession>A0A5C6ZC31</accession>
<evidence type="ECO:0000313" key="2">
    <source>
        <dbReference type="EMBL" id="TXD86442.1"/>
    </source>
</evidence>
<organism evidence="2 3">
    <name type="scientific">Subsaximicrobium wynnwilliamsii</name>
    <dbReference type="NCBI Taxonomy" id="291179"/>
    <lineage>
        <taxon>Bacteria</taxon>
        <taxon>Pseudomonadati</taxon>
        <taxon>Bacteroidota</taxon>
        <taxon>Flavobacteriia</taxon>
        <taxon>Flavobacteriales</taxon>
        <taxon>Flavobacteriaceae</taxon>
        <taxon>Subsaximicrobium</taxon>
    </lineage>
</organism>
<dbReference type="InterPro" id="IPR016040">
    <property type="entry name" value="NAD(P)-bd_dom"/>
</dbReference>
<dbReference type="EMBL" id="VORO01000060">
    <property type="protein sequence ID" value="TXD86442.1"/>
    <property type="molecule type" value="Genomic_DNA"/>
</dbReference>
<protein>
    <submittedName>
        <fullName evidence="2">NAD-dependent epimerase/dehydratase family protein</fullName>
    </submittedName>
</protein>
<proteinExistence type="predicted"/>
<dbReference type="Proteomes" id="UP000321578">
    <property type="component" value="Unassembled WGS sequence"/>
</dbReference>
<dbReference type="Gene3D" id="3.40.50.720">
    <property type="entry name" value="NAD(P)-binding Rossmann-like Domain"/>
    <property type="match status" value="1"/>
</dbReference>
<dbReference type="Pfam" id="PF13460">
    <property type="entry name" value="NAD_binding_10"/>
    <property type="match status" value="1"/>
</dbReference>
<gene>
    <name evidence="2" type="ORF">ESY86_20220</name>
</gene>
<dbReference type="OrthoDB" id="9803892at2"/>
<dbReference type="PANTHER" id="PTHR43355:SF2">
    <property type="entry name" value="FLAVIN REDUCTASE (NADPH)"/>
    <property type="match status" value="1"/>
</dbReference>
<dbReference type="InterPro" id="IPR036291">
    <property type="entry name" value="NAD(P)-bd_dom_sf"/>
</dbReference>
<keyword evidence="3" id="KW-1185">Reference proteome</keyword>
<reference evidence="2 3" key="1">
    <citation type="submission" date="2019-08" db="EMBL/GenBank/DDBJ databases">
        <title>Genomes of Subsaximicrobium wynnwilliamsii strains.</title>
        <authorList>
            <person name="Bowman J.P."/>
        </authorList>
    </citation>
    <scope>NUCLEOTIDE SEQUENCE [LARGE SCALE GENOMIC DNA]</scope>
    <source>
        <strain evidence="2 3">2-80-2</strain>
    </source>
</reference>
<dbReference type="InterPro" id="IPR051606">
    <property type="entry name" value="Polyketide_Oxido-like"/>
</dbReference>
<dbReference type="GO" id="GO:0016646">
    <property type="term" value="F:oxidoreductase activity, acting on the CH-NH group of donors, NAD or NADP as acceptor"/>
    <property type="evidence" value="ECO:0007669"/>
    <property type="project" value="TreeGrafter"/>
</dbReference>